<evidence type="ECO:0000256" key="4">
    <source>
        <dbReference type="ARBA" id="ARBA00023136"/>
    </source>
</evidence>
<keyword evidence="4 6" id="KW-0472">Membrane</keyword>
<keyword evidence="7" id="KW-0732">Signal</keyword>
<dbReference type="GO" id="GO:0022857">
    <property type="term" value="F:transmembrane transporter activity"/>
    <property type="evidence" value="ECO:0007669"/>
    <property type="project" value="InterPro"/>
</dbReference>
<reference evidence="8" key="2">
    <citation type="submission" date="2025-09" db="UniProtKB">
        <authorList>
            <consortium name="Ensembl"/>
        </authorList>
    </citation>
    <scope>IDENTIFICATION</scope>
</reference>
<evidence type="ECO:0000256" key="7">
    <source>
        <dbReference type="SAM" id="SignalP"/>
    </source>
</evidence>
<sequence length="437" mass="46696">MAPSWARVITVEPLLFLYMTALFIQAPATQQIILQKECILVYSLTKLIADLVSAGYDGGQMVVQTGASTLFLLQSLATNIPAMITASLLGTWSDRSACMRRLAMTLPCFGAAMASALLMVVSSSPELSVYWTLAASCIASALGGYVTILLSVMSYLATVTSPDERPCRMGVLEAMIFMGGTVGGLVEGAAVAHMGFLGVFSIQLACNLLATLYALLCIASPAEQRSNEDERQPICSEEGLQLFMSVKVVFRKRGERGRLVMLLLLAVSLLNMACIVVTGDSQILVMFLQYPPLHFTNEQYGYFSGGRTFLVGMCLLVLFPLLLKLARGFTLAKGAMLIRVISFGLMACASAPWMVFLAGGLASVSGIPGAMIRAQTSRLATRSEQGAVFSAFASLETAFMLVTSSVLSALYPATLPHFPGFCFILLGGLAVIMLILL</sequence>
<feature type="transmembrane region" description="Helical" evidence="6">
    <location>
        <begin position="169"/>
        <end position="186"/>
    </location>
</feature>
<dbReference type="Pfam" id="PF07690">
    <property type="entry name" value="MFS_1"/>
    <property type="match status" value="1"/>
</dbReference>
<evidence type="ECO:0000256" key="3">
    <source>
        <dbReference type="ARBA" id="ARBA00022989"/>
    </source>
</evidence>
<keyword evidence="2 6" id="KW-0812">Transmembrane</keyword>
<evidence type="ECO:0000313" key="8">
    <source>
        <dbReference type="Ensembl" id="ENSPMAP00000002360.1"/>
    </source>
</evidence>
<evidence type="ECO:0000256" key="1">
    <source>
        <dbReference type="ARBA" id="ARBA00004141"/>
    </source>
</evidence>
<dbReference type="GeneTree" id="ENSGT00950000183096"/>
<dbReference type="InterPro" id="IPR011701">
    <property type="entry name" value="MFS"/>
</dbReference>
<evidence type="ECO:0000256" key="2">
    <source>
        <dbReference type="ARBA" id="ARBA00022692"/>
    </source>
</evidence>
<dbReference type="SUPFAM" id="SSF103473">
    <property type="entry name" value="MFS general substrate transporter"/>
    <property type="match status" value="1"/>
</dbReference>
<feature type="transmembrane region" description="Helical" evidence="6">
    <location>
        <begin position="299"/>
        <end position="323"/>
    </location>
</feature>
<comment type="subcellular location">
    <subcellularLocation>
        <location evidence="1">Membrane</location>
        <topology evidence="1">Multi-pass membrane protein</topology>
    </subcellularLocation>
</comment>
<feature type="transmembrane region" description="Helical" evidence="6">
    <location>
        <begin position="102"/>
        <end position="123"/>
    </location>
</feature>
<accession>S4RAX9</accession>
<feature type="transmembrane region" description="Helical" evidence="6">
    <location>
        <begin position="6"/>
        <end position="26"/>
    </location>
</feature>
<dbReference type="Ensembl" id="ENSPMAT00000002371.1">
    <property type="protein sequence ID" value="ENSPMAP00000002360.1"/>
    <property type="gene ID" value="ENSPMAG00000002158.1"/>
</dbReference>
<feature type="transmembrane region" description="Helical" evidence="6">
    <location>
        <begin position="192"/>
        <end position="216"/>
    </location>
</feature>
<keyword evidence="3 6" id="KW-1133">Transmembrane helix</keyword>
<dbReference type="HOGENOM" id="CLU_028365_5_0_1"/>
<feature type="transmembrane region" description="Helical" evidence="6">
    <location>
        <begin position="68"/>
        <end position="90"/>
    </location>
</feature>
<name>S4RAX9_PETMA</name>
<dbReference type="PANTHER" id="PTHR23507">
    <property type="entry name" value="ZGC:174356"/>
    <property type="match status" value="1"/>
</dbReference>
<feature type="chain" id="PRO_5004522452" evidence="7">
    <location>
        <begin position="22"/>
        <end position="437"/>
    </location>
</feature>
<dbReference type="InterPro" id="IPR036259">
    <property type="entry name" value="MFS_trans_sf"/>
</dbReference>
<comment type="similarity">
    <text evidence="5">Belongs to the major facilitator superfamily. SLC46A family.</text>
</comment>
<evidence type="ECO:0000256" key="5">
    <source>
        <dbReference type="ARBA" id="ARBA00038227"/>
    </source>
</evidence>
<organism evidence="8">
    <name type="scientific">Petromyzon marinus</name>
    <name type="common">Sea lamprey</name>
    <dbReference type="NCBI Taxonomy" id="7757"/>
    <lineage>
        <taxon>Eukaryota</taxon>
        <taxon>Metazoa</taxon>
        <taxon>Chordata</taxon>
        <taxon>Craniata</taxon>
        <taxon>Vertebrata</taxon>
        <taxon>Cyclostomata</taxon>
        <taxon>Hyperoartia</taxon>
        <taxon>Petromyzontiformes</taxon>
        <taxon>Petromyzontidae</taxon>
        <taxon>Petromyzon</taxon>
    </lineage>
</organism>
<dbReference type="Gene3D" id="1.20.1250.20">
    <property type="entry name" value="MFS general substrate transporter like domains"/>
    <property type="match status" value="1"/>
</dbReference>
<dbReference type="OMA" id="GMEIPLF"/>
<feature type="transmembrane region" description="Helical" evidence="6">
    <location>
        <begin position="330"/>
        <end position="347"/>
    </location>
</feature>
<proteinExistence type="inferred from homology"/>
<dbReference type="AlphaFoldDB" id="S4RAX9"/>
<dbReference type="GO" id="GO:0016020">
    <property type="term" value="C:membrane"/>
    <property type="evidence" value="ECO:0007669"/>
    <property type="project" value="UniProtKB-SubCell"/>
</dbReference>
<feature type="signal peptide" evidence="7">
    <location>
        <begin position="1"/>
        <end position="21"/>
    </location>
</feature>
<feature type="transmembrane region" description="Helical" evidence="6">
    <location>
        <begin position="259"/>
        <end position="279"/>
    </location>
</feature>
<dbReference type="PANTHER" id="PTHR23507:SF1">
    <property type="entry name" value="FI18259P1-RELATED"/>
    <property type="match status" value="1"/>
</dbReference>
<evidence type="ECO:0000256" key="6">
    <source>
        <dbReference type="SAM" id="Phobius"/>
    </source>
</evidence>
<protein>
    <submittedName>
        <fullName evidence="8">Zgc:174356</fullName>
    </submittedName>
</protein>
<reference evidence="8" key="1">
    <citation type="submission" date="2025-08" db="UniProtKB">
        <authorList>
            <consortium name="Ensembl"/>
        </authorList>
    </citation>
    <scope>IDENTIFICATION</scope>
</reference>
<feature type="transmembrane region" description="Helical" evidence="6">
    <location>
        <begin position="129"/>
        <end position="157"/>
    </location>
</feature>
<feature type="transmembrane region" description="Helical" evidence="6">
    <location>
        <begin position="417"/>
        <end position="436"/>
    </location>
</feature>